<comment type="caution">
    <text evidence="3">The sequence shown here is derived from an EMBL/GenBank/DDBJ whole genome shotgun (WGS) entry which is preliminary data.</text>
</comment>
<feature type="transmembrane region" description="Helical" evidence="1">
    <location>
        <begin position="257"/>
        <end position="278"/>
    </location>
</feature>
<feature type="transmembrane region" description="Helical" evidence="1">
    <location>
        <begin position="87"/>
        <end position="104"/>
    </location>
</feature>
<evidence type="ECO:0000256" key="1">
    <source>
        <dbReference type="SAM" id="Phobius"/>
    </source>
</evidence>
<evidence type="ECO:0000313" key="4">
    <source>
        <dbReference type="Proteomes" id="UP000573001"/>
    </source>
</evidence>
<feature type="transmembrane region" description="Helical" evidence="1">
    <location>
        <begin position="151"/>
        <end position="170"/>
    </location>
</feature>
<feature type="transmembrane region" description="Helical" evidence="1">
    <location>
        <begin position="190"/>
        <end position="217"/>
    </location>
</feature>
<feature type="transmembrane region" description="Helical" evidence="1">
    <location>
        <begin position="110"/>
        <end position="131"/>
    </location>
</feature>
<gene>
    <name evidence="3" type="ORF">HP507_12205</name>
</gene>
<feature type="transmembrane region" description="Helical" evidence="1">
    <location>
        <begin position="224"/>
        <end position="245"/>
    </location>
</feature>
<feature type="transmembrane region" description="Helical" evidence="1">
    <location>
        <begin position="59"/>
        <end position="80"/>
    </location>
</feature>
<keyword evidence="1" id="KW-0472">Membrane</keyword>
<reference evidence="3 4" key="1">
    <citation type="submission" date="2020-05" db="EMBL/GenBank/DDBJ databases">
        <title>Genome Sequencing of Type Strains.</title>
        <authorList>
            <person name="Lemaire J.F."/>
            <person name="Inderbitzin P."/>
            <person name="Gregorio O.A."/>
            <person name="Collins S.B."/>
            <person name="Wespe N."/>
            <person name="Knight-Connoni V."/>
        </authorList>
    </citation>
    <scope>NUCLEOTIDE SEQUENCE [LARGE SCALE GENOMIC DNA]</scope>
    <source>
        <strain evidence="3 4">ATCC 19096</strain>
    </source>
</reference>
<dbReference type="InterPro" id="IPR006976">
    <property type="entry name" value="VanZ-like"/>
</dbReference>
<organism evidence="3 4">
    <name type="scientific">Curtobacterium pusillum</name>
    <dbReference type="NCBI Taxonomy" id="69373"/>
    <lineage>
        <taxon>Bacteria</taxon>
        <taxon>Bacillati</taxon>
        <taxon>Actinomycetota</taxon>
        <taxon>Actinomycetes</taxon>
        <taxon>Micrococcales</taxon>
        <taxon>Microbacteriaceae</taxon>
        <taxon>Curtobacterium</taxon>
    </lineage>
</organism>
<dbReference type="RefSeq" id="WP_175352063.1">
    <property type="nucleotide sequence ID" value="NZ_BAAAWQ010000001.1"/>
</dbReference>
<accession>A0ABX2M9G2</accession>
<dbReference type="EMBL" id="JABMCE010000082">
    <property type="protein sequence ID" value="NUU14590.1"/>
    <property type="molecule type" value="Genomic_DNA"/>
</dbReference>
<feature type="domain" description="VanZ-like" evidence="2">
    <location>
        <begin position="199"/>
        <end position="271"/>
    </location>
</feature>
<name>A0ABX2M9G2_9MICO</name>
<keyword evidence="1" id="KW-1133">Transmembrane helix</keyword>
<protein>
    <submittedName>
        <fullName evidence="3">VanZ family protein</fullName>
    </submittedName>
</protein>
<dbReference type="Pfam" id="PF04892">
    <property type="entry name" value="VanZ"/>
    <property type="match status" value="1"/>
</dbReference>
<evidence type="ECO:0000313" key="3">
    <source>
        <dbReference type="EMBL" id="NUU14590.1"/>
    </source>
</evidence>
<dbReference type="Proteomes" id="UP000573001">
    <property type="component" value="Unassembled WGS sequence"/>
</dbReference>
<keyword evidence="4" id="KW-1185">Reference proteome</keyword>
<proteinExistence type="predicted"/>
<evidence type="ECO:0000259" key="2">
    <source>
        <dbReference type="Pfam" id="PF04892"/>
    </source>
</evidence>
<keyword evidence="1" id="KW-0812">Transmembrane</keyword>
<sequence length="283" mass="28785">MTPPARITLARGVLTVGLAVVIALASLPWGASAAVDAFRAVVTVLRGAGHGLLSVEDGFVSAMAVTAVTALLPALVAAAVPTSGRRATGWAAVGTAVLAGVAALRSPTPGTTWVAITMASAVGLLLGWLALGVRRSRTAPATPVTRRVATWVLVVYGVGVLLVGFTGSPVDAGVHPGIVGALDVAHRLGVPAWFGYGALEFTANVVFFLPLGLLVVLRLGARRWWVGALAGFVVSCAIETGQALFLPTRFASFDDVLANTSGAVIGAFIGVVALGWAARHRSR</sequence>